<name>A0A6J4IB35_9CHLR</name>
<protein>
    <submittedName>
        <fullName evidence="7">Dihydroorotase</fullName>
        <ecNumber evidence="7">3.5.2.3</ecNumber>
    </submittedName>
</protein>
<dbReference type="InterPro" id="IPR011059">
    <property type="entry name" value="Metal-dep_hydrolase_composite"/>
</dbReference>
<dbReference type="PANTHER" id="PTHR43668:SF2">
    <property type="entry name" value="ALLANTOINASE"/>
    <property type="match status" value="1"/>
</dbReference>
<accession>A0A6J4IB35</accession>
<dbReference type="InterPro" id="IPR002195">
    <property type="entry name" value="Dihydroorotase_CS"/>
</dbReference>
<dbReference type="InterPro" id="IPR032466">
    <property type="entry name" value="Metal_Hydrolase"/>
</dbReference>
<evidence type="ECO:0000256" key="5">
    <source>
        <dbReference type="ARBA" id="ARBA00022801"/>
    </source>
</evidence>
<keyword evidence="4" id="KW-0479">Metal-binding</keyword>
<dbReference type="SUPFAM" id="SSF51556">
    <property type="entry name" value="Metallo-dependent hydrolases"/>
    <property type="match status" value="1"/>
</dbReference>
<dbReference type="GO" id="GO:0005737">
    <property type="term" value="C:cytoplasm"/>
    <property type="evidence" value="ECO:0007669"/>
    <property type="project" value="TreeGrafter"/>
</dbReference>
<dbReference type="Pfam" id="PF01979">
    <property type="entry name" value="Amidohydro_1"/>
    <property type="match status" value="1"/>
</dbReference>
<dbReference type="PANTHER" id="PTHR43668">
    <property type="entry name" value="ALLANTOINASE"/>
    <property type="match status" value="1"/>
</dbReference>
<comment type="function">
    <text evidence="2">Catalyzes the reversible cyclization of carbamoyl aspartate to dihydroorotate.</text>
</comment>
<feature type="domain" description="Amidohydrolase-related" evidence="6">
    <location>
        <begin position="6"/>
        <end position="68"/>
    </location>
</feature>
<dbReference type="PROSITE" id="PS00483">
    <property type="entry name" value="DIHYDROOROTASE_2"/>
    <property type="match status" value="1"/>
</dbReference>
<evidence type="ECO:0000259" key="6">
    <source>
        <dbReference type="Pfam" id="PF01979"/>
    </source>
</evidence>
<dbReference type="FunFam" id="3.20.20.140:FF:000036">
    <property type="entry name" value="Carbamoyl-phosphate synthase large chain"/>
    <property type="match status" value="1"/>
</dbReference>
<dbReference type="AlphaFoldDB" id="A0A6J4IB35"/>
<dbReference type="SUPFAM" id="SSF51338">
    <property type="entry name" value="Composite domain of metallo-dependent hydrolases"/>
    <property type="match status" value="1"/>
</dbReference>
<dbReference type="GO" id="GO:0006145">
    <property type="term" value="P:purine nucleobase catabolic process"/>
    <property type="evidence" value="ECO:0007669"/>
    <property type="project" value="TreeGrafter"/>
</dbReference>
<evidence type="ECO:0000256" key="3">
    <source>
        <dbReference type="ARBA" id="ARBA00010286"/>
    </source>
</evidence>
<dbReference type="EC" id="3.5.2.3" evidence="7"/>
<evidence type="ECO:0000256" key="2">
    <source>
        <dbReference type="ARBA" id="ARBA00002368"/>
    </source>
</evidence>
<comment type="cofactor">
    <cofactor evidence="1">
        <name>Zn(2+)</name>
        <dbReference type="ChEBI" id="CHEBI:29105"/>
    </cofactor>
</comment>
<dbReference type="EMBL" id="CADCTK010000394">
    <property type="protein sequence ID" value="CAA9247481.1"/>
    <property type="molecule type" value="Genomic_DNA"/>
</dbReference>
<dbReference type="GO" id="GO:0004151">
    <property type="term" value="F:dihydroorotase activity"/>
    <property type="evidence" value="ECO:0007669"/>
    <property type="project" value="UniProtKB-EC"/>
</dbReference>
<evidence type="ECO:0000256" key="1">
    <source>
        <dbReference type="ARBA" id="ARBA00001947"/>
    </source>
</evidence>
<reference evidence="7" key="1">
    <citation type="submission" date="2020-02" db="EMBL/GenBank/DDBJ databases">
        <authorList>
            <person name="Meier V. D."/>
        </authorList>
    </citation>
    <scope>NUCLEOTIDE SEQUENCE</scope>
    <source>
        <strain evidence="7">AVDCRST_MAG26</strain>
    </source>
</reference>
<dbReference type="InterPro" id="IPR050138">
    <property type="entry name" value="DHOase/Allantoinase_Hydrolase"/>
</dbReference>
<gene>
    <name evidence="7" type="ORF">AVDCRST_MAG26-1742</name>
</gene>
<proteinExistence type="inferred from homology"/>
<sequence length="351" mass="37707">MARLTLPGLIDVHVHLRQPGGEHKETYATGTAAALAGGITTVLDMPNTSPPTIDGVAQAAKRELAAAGARCDVGLYLGASTDNVERLAEWTGGACGLKIYVSSTFGPLQVADWAILEAHVQSWPVDRPIVIHAEGPLLPRMLRLGERYGRHIHVAHVALGAEIEAIAAAKDRGARVTCEVTPHHLLLSSDDLPQLGPFGDCRPRIASPADRAAIWQHLDLIDCFATDHAPHTVEEKRGSTPPPGLPGLQTMLPLLLTAVDEGRLPIEGLIDRTVHNPARIFGLALQEETYVEVEVGPRYTLTHDEQLSKCGWTPFAGREVAGRVLRTVLRGRTAWDGRTVLAEPGSGRVLP</sequence>
<evidence type="ECO:0000313" key="7">
    <source>
        <dbReference type="EMBL" id="CAA9247481.1"/>
    </source>
</evidence>
<dbReference type="InterPro" id="IPR006680">
    <property type="entry name" value="Amidohydro-rel"/>
</dbReference>
<dbReference type="Gene3D" id="3.20.20.140">
    <property type="entry name" value="Metal-dependent hydrolases"/>
    <property type="match status" value="1"/>
</dbReference>
<dbReference type="GO" id="GO:0046872">
    <property type="term" value="F:metal ion binding"/>
    <property type="evidence" value="ECO:0007669"/>
    <property type="project" value="UniProtKB-KW"/>
</dbReference>
<organism evidence="7">
    <name type="scientific">uncultured Chloroflexia bacterium</name>
    <dbReference type="NCBI Taxonomy" id="1672391"/>
    <lineage>
        <taxon>Bacteria</taxon>
        <taxon>Bacillati</taxon>
        <taxon>Chloroflexota</taxon>
        <taxon>Chloroflexia</taxon>
        <taxon>environmental samples</taxon>
    </lineage>
</organism>
<evidence type="ECO:0000256" key="4">
    <source>
        <dbReference type="ARBA" id="ARBA00022723"/>
    </source>
</evidence>
<dbReference type="PROSITE" id="PS00482">
    <property type="entry name" value="DIHYDROOROTASE_1"/>
    <property type="match status" value="1"/>
</dbReference>
<keyword evidence="5 7" id="KW-0378">Hydrolase</keyword>
<comment type="similarity">
    <text evidence="3">Belongs to the metallo-dependent hydrolases superfamily. DHOase family. Class I DHOase subfamily.</text>
</comment>
<dbReference type="GO" id="GO:0004038">
    <property type="term" value="F:allantoinase activity"/>
    <property type="evidence" value="ECO:0007669"/>
    <property type="project" value="TreeGrafter"/>
</dbReference>